<dbReference type="PANTHER" id="PTHR36234">
    <property type="entry name" value="LYSYL ENDOPEPTIDASE"/>
    <property type="match status" value="1"/>
</dbReference>
<proteinExistence type="predicted"/>
<dbReference type="InterPro" id="IPR043504">
    <property type="entry name" value="Peptidase_S1_PA_chymotrypsin"/>
</dbReference>
<organism evidence="2 3">
    <name type="scientific">Actinoplanes italicus</name>
    <dbReference type="NCBI Taxonomy" id="113567"/>
    <lineage>
        <taxon>Bacteria</taxon>
        <taxon>Bacillati</taxon>
        <taxon>Actinomycetota</taxon>
        <taxon>Actinomycetes</taxon>
        <taxon>Micromonosporales</taxon>
        <taxon>Micromonosporaceae</taxon>
        <taxon>Actinoplanes</taxon>
    </lineage>
</organism>
<dbReference type="InterPro" id="IPR009003">
    <property type="entry name" value="Peptidase_S1_PA"/>
</dbReference>
<evidence type="ECO:0000313" key="2">
    <source>
        <dbReference type="EMBL" id="PRX17736.1"/>
    </source>
</evidence>
<sequence>MAHALRSLRTAIAVVGVCTLGLGLLSAAPAQADVHSARPLAPHSVRAPERDQFSVEGVTTVGELRTLDALMSDHGSNRTQIIRHPGATYIKVHVSSLRLAPGDFVTVSSPDGRESYRYHRDLDRATSSDFTTDGQPGFWAMSVEGDTAVVTLHSSRPRNASVVTIDRFWRGYDQAEISQHNVSLMSVCSTDARRDVVCYQNSHPAEYARGGAVARLLISGGGRCTTWRVGNTNRMLTNKHCFSTQAAVSGSEMQFDYQCATCGGANPGAGTKVSGATLYRVSSGSSNQLDYTLYSVNNFATIQRFGTLYLATAATSTGTRIYIPGHGDGTAKRVAIYENAQNGPTCAVRNANYNTWNISYSCDTSGGNSGSPVLDSSHRVVALHHLGGCPSNQGAKAHLIYNEIASLIDNNG</sequence>
<keyword evidence="1" id="KW-0732">Signal</keyword>
<accession>A0A2T0K4V1</accession>
<dbReference type="EMBL" id="PVMZ01000015">
    <property type="protein sequence ID" value="PRX17736.1"/>
    <property type="molecule type" value="Genomic_DNA"/>
</dbReference>
<protein>
    <submittedName>
        <fullName evidence="2">Trypsin-like peptidase</fullName>
    </submittedName>
</protein>
<feature type="signal peptide" evidence="1">
    <location>
        <begin position="1"/>
        <end position="32"/>
    </location>
</feature>
<feature type="chain" id="PRO_5015585091" evidence="1">
    <location>
        <begin position="33"/>
        <end position="412"/>
    </location>
</feature>
<evidence type="ECO:0000256" key="1">
    <source>
        <dbReference type="SAM" id="SignalP"/>
    </source>
</evidence>
<name>A0A2T0K4V1_9ACTN</name>
<reference evidence="2 3" key="1">
    <citation type="submission" date="2018-03" db="EMBL/GenBank/DDBJ databases">
        <title>Genomic Encyclopedia of Archaeal and Bacterial Type Strains, Phase II (KMG-II): from individual species to whole genera.</title>
        <authorList>
            <person name="Goeker M."/>
        </authorList>
    </citation>
    <scope>NUCLEOTIDE SEQUENCE [LARGE SCALE GENOMIC DNA]</scope>
    <source>
        <strain evidence="2 3">DSM 43146</strain>
    </source>
</reference>
<evidence type="ECO:0000313" key="3">
    <source>
        <dbReference type="Proteomes" id="UP000239415"/>
    </source>
</evidence>
<dbReference type="Gene3D" id="2.40.10.10">
    <property type="entry name" value="Trypsin-like serine proteases"/>
    <property type="match status" value="2"/>
</dbReference>
<dbReference type="AlphaFoldDB" id="A0A2T0K4V1"/>
<comment type="caution">
    <text evidence="2">The sequence shown here is derived from an EMBL/GenBank/DDBJ whole genome shotgun (WGS) entry which is preliminary data.</text>
</comment>
<dbReference type="Pfam" id="PF13365">
    <property type="entry name" value="Trypsin_2"/>
    <property type="match status" value="1"/>
</dbReference>
<dbReference type="PANTHER" id="PTHR36234:SF5">
    <property type="entry name" value="LYSYL ENDOPEPTIDASE"/>
    <property type="match status" value="1"/>
</dbReference>
<gene>
    <name evidence="2" type="ORF">CLV67_115239</name>
</gene>
<dbReference type="SUPFAM" id="SSF50494">
    <property type="entry name" value="Trypsin-like serine proteases"/>
    <property type="match status" value="1"/>
</dbReference>
<keyword evidence="3" id="KW-1185">Reference proteome</keyword>
<dbReference type="Proteomes" id="UP000239415">
    <property type="component" value="Unassembled WGS sequence"/>
</dbReference>
<dbReference type="RefSeq" id="WP_106325159.1">
    <property type="nucleotide sequence ID" value="NZ_BOMO01000158.1"/>
</dbReference>
<dbReference type="OrthoDB" id="5928962at2"/>